<dbReference type="EMBL" id="JAGSPN010000007">
    <property type="protein sequence ID" value="MBR7782597.1"/>
    <property type="molecule type" value="Genomic_DNA"/>
</dbReference>
<sequence>MKFPLGKIVATRDALSAIQHDEAIIMQLLLRHQSGDWGIVHDEDRLANDKAVLTGARIISSYHLQPSDQLLWVITEADRCTTTLILPDEY</sequence>
<evidence type="ECO:0000313" key="1">
    <source>
        <dbReference type="EMBL" id="MBR7782597.1"/>
    </source>
</evidence>
<keyword evidence="2" id="KW-1185">Reference proteome</keyword>
<evidence type="ECO:0000313" key="2">
    <source>
        <dbReference type="Proteomes" id="UP000680067"/>
    </source>
</evidence>
<name>A0A941DK96_9BURK</name>
<proteinExistence type="predicted"/>
<comment type="caution">
    <text evidence="1">The sequence shown here is derived from an EMBL/GenBank/DDBJ whole genome shotgun (WGS) entry which is preliminary data.</text>
</comment>
<evidence type="ECO:0008006" key="3">
    <source>
        <dbReference type="Google" id="ProtNLM"/>
    </source>
</evidence>
<dbReference type="AlphaFoldDB" id="A0A941DK96"/>
<organism evidence="1 2">
    <name type="scientific">Undibacterium luofuense</name>
    <dbReference type="NCBI Taxonomy" id="2828733"/>
    <lineage>
        <taxon>Bacteria</taxon>
        <taxon>Pseudomonadati</taxon>
        <taxon>Pseudomonadota</taxon>
        <taxon>Betaproteobacteria</taxon>
        <taxon>Burkholderiales</taxon>
        <taxon>Oxalobacteraceae</taxon>
        <taxon>Undibacterium</taxon>
    </lineage>
</organism>
<accession>A0A941DK96</accession>
<gene>
    <name evidence="1" type="ORF">KDM89_10605</name>
</gene>
<dbReference type="Proteomes" id="UP000680067">
    <property type="component" value="Unassembled WGS sequence"/>
</dbReference>
<protein>
    <recommendedName>
        <fullName evidence="3">Type I restriction endonuclease subunit M</fullName>
    </recommendedName>
</protein>
<reference evidence="1" key="1">
    <citation type="submission" date="2021-04" db="EMBL/GenBank/DDBJ databases">
        <title>novel species isolated from subtropical streams in China.</title>
        <authorList>
            <person name="Lu H."/>
        </authorList>
    </citation>
    <scope>NUCLEOTIDE SEQUENCE</scope>
    <source>
        <strain evidence="1">LFS511W</strain>
    </source>
</reference>